<name>A0A4V2S810_9PSEU</name>
<evidence type="ECO:0000256" key="3">
    <source>
        <dbReference type="ARBA" id="ARBA00022827"/>
    </source>
</evidence>
<evidence type="ECO:0000259" key="4">
    <source>
        <dbReference type="Pfam" id="PF01494"/>
    </source>
</evidence>
<dbReference type="PANTHER" id="PTHR43004">
    <property type="entry name" value="TRK SYSTEM POTASSIUM UPTAKE PROTEIN"/>
    <property type="match status" value="1"/>
</dbReference>
<dbReference type="Pfam" id="PF01494">
    <property type="entry name" value="FAD_binding_3"/>
    <property type="match status" value="1"/>
</dbReference>
<keyword evidence="6" id="KW-1185">Reference proteome</keyword>
<accession>A0A4V2S810</accession>
<comment type="cofactor">
    <cofactor evidence="1">
        <name>FAD</name>
        <dbReference type="ChEBI" id="CHEBI:57692"/>
    </cofactor>
</comment>
<dbReference type="PRINTS" id="PR00420">
    <property type="entry name" value="RNGMNOXGNASE"/>
</dbReference>
<comment type="caution">
    <text evidence="5">The sequence shown here is derived from an EMBL/GenBank/DDBJ whole genome shotgun (WGS) entry which is preliminary data.</text>
</comment>
<sequence length="539" mass="57010">MSETNIDVLVVGAGPVGLATGLFLGRHGVRALVAERHPGTTIYPRATGLAVRTREILREAGLAESVAAAGSAMASTGGKLIVDTLAGTDLATAKRIWPRQSEQAVTVEHSPTADVSGICPQDRLEPILLDAARAAGARVQFETELAGFDGGVATLRSPGGEQVVHPRYVVAADGAASGLRESLGIGTIGPGPLGGAVLSVLFEADLANLIRGHEFVVCEIGTPAAPGLLLAINNSDRWVFNISYDPDTASPADYPEQRCAELIRTAIGRPGLDVRVLARNPWVPSAFSAEAMRKDMVFLAGDAAHVMPPLGAYGLNTGIADAHNIAWKLAAVINGMAGPGLLDSYEQERLPVARFTVEQAMLCQRNPRLHWDLAGSMAEREQLGMADPQVVSAGYRYRSRAVAESHRELASLSDFAANVDGSPGGRVPHVRLARRGERLSTLDLCGRDFVLLGGASAHRWADAAAEAGRRLGMRVQAYQIGRGCPLVDLDGNWRQAAGISAEGAVLVRPDGFVAWRSTGRSPIPEQTLHDTLRTILDRS</sequence>
<feature type="domain" description="FAD-binding" evidence="4">
    <location>
        <begin position="6"/>
        <end position="359"/>
    </location>
</feature>
<dbReference type="GO" id="GO:0071949">
    <property type="term" value="F:FAD binding"/>
    <property type="evidence" value="ECO:0007669"/>
    <property type="project" value="InterPro"/>
</dbReference>
<keyword evidence="3" id="KW-0274">FAD</keyword>
<dbReference type="EMBL" id="SLWS01000002">
    <property type="protein sequence ID" value="TCO62030.1"/>
    <property type="molecule type" value="Genomic_DNA"/>
</dbReference>
<dbReference type="Pfam" id="PF21274">
    <property type="entry name" value="Rng_hyd_C"/>
    <property type="match status" value="1"/>
</dbReference>
<dbReference type="RefSeq" id="WP_165960313.1">
    <property type="nucleotide sequence ID" value="NZ_SLWS01000002.1"/>
</dbReference>
<dbReference type="PANTHER" id="PTHR43004:SF19">
    <property type="entry name" value="BINDING MONOOXYGENASE, PUTATIVE (JCVI)-RELATED"/>
    <property type="match status" value="1"/>
</dbReference>
<dbReference type="Proteomes" id="UP000295680">
    <property type="component" value="Unassembled WGS sequence"/>
</dbReference>
<evidence type="ECO:0000256" key="2">
    <source>
        <dbReference type="ARBA" id="ARBA00022630"/>
    </source>
</evidence>
<dbReference type="Gene3D" id="3.30.9.10">
    <property type="entry name" value="D-Amino Acid Oxidase, subunit A, domain 2"/>
    <property type="match status" value="1"/>
</dbReference>
<dbReference type="GO" id="GO:0016709">
    <property type="term" value="F:oxidoreductase activity, acting on paired donors, with incorporation or reduction of molecular oxygen, NAD(P)H as one donor, and incorporation of one atom of oxygen"/>
    <property type="evidence" value="ECO:0007669"/>
    <property type="project" value="UniProtKB-ARBA"/>
</dbReference>
<dbReference type="Gene3D" id="3.50.50.60">
    <property type="entry name" value="FAD/NAD(P)-binding domain"/>
    <property type="match status" value="1"/>
</dbReference>
<evidence type="ECO:0000256" key="1">
    <source>
        <dbReference type="ARBA" id="ARBA00001974"/>
    </source>
</evidence>
<dbReference type="InterPro" id="IPR050641">
    <property type="entry name" value="RIFMO-like"/>
</dbReference>
<dbReference type="Gene3D" id="3.40.30.120">
    <property type="match status" value="1"/>
</dbReference>
<dbReference type="InterPro" id="IPR002938">
    <property type="entry name" value="FAD-bd"/>
</dbReference>
<organism evidence="5 6">
    <name type="scientific">Actinocrispum wychmicini</name>
    <dbReference type="NCBI Taxonomy" id="1213861"/>
    <lineage>
        <taxon>Bacteria</taxon>
        <taxon>Bacillati</taxon>
        <taxon>Actinomycetota</taxon>
        <taxon>Actinomycetes</taxon>
        <taxon>Pseudonocardiales</taxon>
        <taxon>Pseudonocardiaceae</taxon>
        <taxon>Actinocrispum</taxon>
    </lineage>
</organism>
<dbReference type="AlphaFoldDB" id="A0A4V2S810"/>
<protein>
    <submittedName>
        <fullName evidence="5">2-polyprenyl-6-methoxyphenol hydroxylase-like FAD-dependent oxidoreductase</fullName>
    </submittedName>
</protein>
<dbReference type="InterPro" id="IPR036188">
    <property type="entry name" value="FAD/NAD-bd_sf"/>
</dbReference>
<proteinExistence type="predicted"/>
<evidence type="ECO:0000313" key="6">
    <source>
        <dbReference type="Proteomes" id="UP000295680"/>
    </source>
</evidence>
<reference evidence="5 6" key="1">
    <citation type="submission" date="2019-03" db="EMBL/GenBank/DDBJ databases">
        <title>Genomic Encyclopedia of Type Strains, Phase IV (KMG-IV): sequencing the most valuable type-strain genomes for metagenomic binning, comparative biology and taxonomic classification.</title>
        <authorList>
            <person name="Goeker M."/>
        </authorList>
    </citation>
    <scope>NUCLEOTIDE SEQUENCE [LARGE SCALE GENOMIC DNA]</scope>
    <source>
        <strain evidence="5 6">DSM 45934</strain>
    </source>
</reference>
<keyword evidence="2" id="KW-0285">Flavoprotein</keyword>
<gene>
    <name evidence="5" type="ORF">EV192_102167</name>
</gene>
<dbReference type="SUPFAM" id="SSF51905">
    <property type="entry name" value="FAD/NAD(P)-binding domain"/>
    <property type="match status" value="1"/>
</dbReference>
<evidence type="ECO:0000313" key="5">
    <source>
        <dbReference type="EMBL" id="TCO62030.1"/>
    </source>
</evidence>